<dbReference type="SUPFAM" id="SSF56300">
    <property type="entry name" value="Metallo-dependent phosphatases"/>
    <property type="match status" value="1"/>
</dbReference>
<dbReference type="EMBL" id="BAAAQG010000012">
    <property type="protein sequence ID" value="GAA1714109.1"/>
    <property type="molecule type" value="Genomic_DNA"/>
</dbReference>
<gene>
    <name evidence="6" type="ORF">GCM10009831_24750</name>
</gene>
<proteinExistence type="inferred from homology"/>
<dbReference type="PANTHER" id="PTHR42988">
    <property type="entry name" value="PHOSPHOHYDROLASE"/>
    <property type="match status" value="1"/>
</dbReference>
<dbReference type="InterPro" id="IPR029052">
    <property type="entry name" value="Metallo-depent_PP-like"/>
</dbReference>
<comment type="caution">
    <text evidence="6">The sequence shown here is derived from an EMBL/GenBank/DDBJ whole genome shotgun (WGS) entry which is preliminary data.</text>
</comment>
<reference evidence="7" key="1">
    <citation type="journal article" date="2019" name="Int. J. Syst. Evol. Microbiol.">
        <title>The Global Catalogue of Microorganisms (GCM) 10K type strain sequencing project: providing services to taxonomists for standard genome sequencing and annotation.</title>
        <authorList>
            <consortium name="The Broad Institute Genomics Platform"/>
            <consortium name="The Broad Institute Genome Sequencing Center for Infectious Disease"/>
            <person name="Wu L."/>
            <person name="Ma J."/>
        </authorList>
    </citation>
    <scope>NUCLEOTIDE SEQUENCE [LARGE SCALE GENOMIC DNA]</scope>
    <source>
        <strain evidence="7">JCM 16002</strain>
    </source>
</reference>
<comment type="similarity">
    <text evidence="4">Belongs to the cyclic nucleotide phosphodiesterase class-III family.</text>
</comment>
<dbReference type="Pfam" id="PF00149">
    <property type="entry name" value="Metallophos"/>
    <property type="match status" value="1"/>
</dbReference>
<keyword evidence="7" id="KW-1185">Reference proteome</keyword>
<sequence>MLGYWGSSPGSTSGVPSGLHGGMVATDLEVVTVTDTSVTFSWATLHGPRLPYGPEQQTVPADSEVLLGPADARGPLRVVHYDAAPRGVHLVTITGLEPGREYAFECRSHGVRAQASLVGTNQAWSPERTGRVTTLTPPSGRRISTIAILNDTHVGETRHGIIVNDMPTPITQRQSLPPYAEVMLVGALTELRARRPDTLIVNGDCTDEARPAEVQTFRRIMDGYGRFGVDWNVTRGNHDRPHRPAQDPGAGYESVPVLDGTADHRDVWGAEFVPRQELWTTDVGNLRILGVDSCMLDASGGEILPGQMDQIASTLQADPDRPTILFAHHPVTEEAARTNVGQRGFVLNQSDSITLQTHLAHAPGVFLMGAGHTHRARRTAPDRAPGVDFVETGATKAYPGGYTLLTLFEGGYMVNFHRIAHEHAIEWTSRSRWGAYGLEAEYLLGTTDHRNYVVHRDLSGL</sequence>
<organism evidence="6 7">
    <name type="scientific">Dietzia cercidiphylli</name>
    <dbReference type="NCBI Taxonomy" id="498199"/>
    <lineage>
        <taxon>Bacteria</taxon>
        <taxon>Bacillati</taxon>
        <taxon>Actinomycetota</taxon>
        <taxon>Actinomycetes</taxon>
        <taxon>Mycobacteriales</taxon>
        <taxon>Dietziaceae</taxon>
        <taxon>Dietzia</taxon>
    </lineage>
</organism>
<feature type="domain" description="Fibronectin type-III" evidence="5">
    <location>
        <begin position="24"/>
        <end position="139"/>
    </location>
</feature>
<dbReference type="InterPro" id="IPR050884">
    <property type="entry name" value="CNP_phosphodiesterase-III"/>
</dbReference>
<evidence type="ECO:0000256" key="2">
    <source>
        <dbReference type="ARBA" id="ARBA00022801"/>
    </source>
</evidence>
<dbReference type="PROSITE" id="PS50853">
    <property type="entry name" value="FN3"/>
    <property type="match status" value="1"/>
</dbReference>
<dbReference type="Gene3D" id="2.60.40.10">
    <property type="entry name" value="Immunoglobulins"/>
    <property type="match status" value="1"/>
</dbReference>
<dbReference type="InterPro" id="IPR013783">
    <property type="entry name" value="Ig-like_fold"/>
</dbReference>
<evidence type="ECO:0000259" key="5">
    <source>
        <dbReference type="PROSITE" id="PS50853"/>
    </source>
</evidence>
<evidence type="ECO:0000256" key="3">
    <source>
        <dbReference type="ARBA" id="ARBA00023004"/>
    </source>
</evidence>
<evidence type="ECO:0000256" key="1">
    <source>
        <dbReference type="ARBA" id="ARBA00022723"/>
    </source>
</evidence>
<accession>A0ABP4UXX1</accession>
<name>A0ABP4UXX1_9ACTN</name>
<dbReference type="Proteomes" id="UP001500383">
    <property type="component" value="Unassembled WGS sequence"/>
</dbReference>
<evidence type="ECO:0000256" key="4">
    <source>
        <dbReference type="ARBA" id="ARBA00025742"/>
    </source>
</evidence>
<dbReference type="PANTHER" id="PTHR42988:SF2">
    <property type="entry name" value="CYCLIC NUCLEOTIDE PHOSPHODIESTERASE CBUA0032-RELATED"/>
    <property type="match status" value="1"/>
</dbReference>
<keyword evidence="2" id="KW-0378">Hydrolase</keyword>
<dbReference type="InterPro" id="IPR003961">
    <property type="entry name" value="FN3_dom"/>
</dbReference>
<keyword evidence="1" id="KW-0479">Metal-binding</keyword>
<dbReference type="Gene3D" id="3.60.21.10">
    <property type="match status" value="1"/>
</dbReference>
<evidence type="ECO:0000313" key="7">
    <source>
        <dbReference type="Proteomes" id="UP001500383"/>
    </source>
</evidence>
<protein>
    <recommendedName>
        <fullName evidence="5">Fibronectin type-III domain-containing protein</fullName>
    </recommendedName>
</protein>
<evidence type="ECO:0000313" key="6">
    <source>
        <dbReference type="EMBL" id="GAA1714109.1"/>
    </source>
</evidence>
<keyword evidence="3" id="KW-0408">Iron</keyword>
<dbReference type="InterPro" id="IPR004843">
    <property type="entry name" value="Calcineurin-like_PHP"/>
</dbReference>